<dbReference type="EMBL" id="JBHSWI010000001">
    <property type="protein sequence ID" value="MFC6646868.1"/>
    <property type="molecule type" value="Genomic_DNA"/>
</dbReference>
<keyword evidence="1" id="KW-0732">Signal</keyword>
<dbReference type="InterPro" id="IPR013783">
    <property type="entry name" value="Ig-like_fold"/>
</dbReference>
<dbReference type="Proteomes" id="UP001596391">
    <property type="component" value="Unassembled WGS sequence"/>
</dbReference>
<organism evidence="2 3">
    <name type="scientific">Granulicella cerasi</name>
    <dbReference type="NCBI Taxonomy" id="741063"/>
    <lineage>
        <taxon>Bacteria</taxon>
        <taxon>Pseudomonadati</taxon>
        <taxon>Acidobacteriota</taxon>
        <taxon>Terriglobia</taxon>
        <taxon>Terriglobales</taxon>
        <taxon>Acidobacteriaceae</taxon>
        <taxon>Granulicella</taxon>
    </lineage>
</organism>
<feature type="chain" id="PRO_5046478869" evidence="1">
    <location>
        <begin position="23"/>
        <end position="401"/>
    </location>
</feature>
<accession>A0ABW1ZFB4</accession>
<dbReference type="InterPro" id="IPR036179">
    <property type="entry name" value="Ig-like_dom_sf"/>
</dbReference>
<name>A0ABW1ZFB4_9BACT</name>
<dbReference type="Gene3D" id="2.60.40.10">
    <property type="entry name" value="Immunoglobulins"/>
    <property type="match status" value="1"/>
</dbReference>
<evidence type="ECO:0000313" key="3">
    <source>
        <dbReference type="Proteomes" id="UP001596391"/>
    </source>
</evidence>
<gene>
    <name evidence="2" type="ORF">ACFQBQ_15030</name>
</gene>
<comment type="caution">
    <text evidence="2">The sequence shown here is derived from an EMBL/GenBank/DDBJ whole genome shotgun (WGS) entry which is preliminary data.</text>
</comment>
<keyword evidence="3" id="KW-1185">Reference proteome</keyword>
<proteinExistence type="predicted"/>
<protein>
    <submittedName>
        <fullName evidence="2">Immunoglobulin domain-containing protein</fullName>
    </submittedName>
</protein>
<reference evidence="3" key="1">
    <citation type="journal article" date="2019" name="Int. J. Syst. Evol. Microbiol.">
        <title>The Global Catalogue of Microorganisms (GCM) 10K type strain sequencing project: providing services to taxonomists for standard genome sequencing and annotation.</title>
        <authorList>
            <consortium name="The Broad Institute Genomics Platform"/>
            <consortium name="The Broad Institute Genome Sequencing Center for Infectious Disease"/>
            <person name="Wu L."/>
            <person name="Ma J."/>
        </authorList>
    </citation>
    <scope>NUCLEOTIDE SEQUENCE [LARGE SCALE GENOMIC DNA]</scope>
    <source>
        <strain evidence="3">CGMCC 1.16026</strain>
    </source>
</reference>
<dbReference type="PROSITE" id="PS51257">
    <property type="entry name" value="PROKAR_LIPOPROTEIN"/>
    <property type="match status" value="1"/>
</dbReference>
<sequence length="401" mass="40847">MLTRPRACWRLFYLLAVPLVLAGCGGSASSGASDPALQLVITKQPADVSVPMGLPATFTVVAGGQSPFQYQWMKAGVAIAGATSSSYSTPVTAYADDGGSFSVQVSGGNTSLTSNVAHLHVTARAPAAGDLRFGSVGSAETVNGYSVAAGGVPLPIGCPVPGGGAIAYSYGGFGTPLQIGNNACTWAYQLMGLSSTVRTVYSVAALAQLDATLSDPFGATLPAATDSHAIVSSVQVPSTYSSFAAYSYRYDSQGAPYTRSEQTVSLSAFPMAAAQEALNGRVITAFYLVGSNVTYFAYAWAGDATGQYETDVITATLGTVSDAVKGLAAKGYIITASTTGQAADGSGVWLVGTRFKNDTTPRPVLVQDGGVDTLEAGGYAVVVYAQDFNGGASGVHFIGER</sequence>
<evidence type="ECO:0000313" key="2">
    <source>
        <dbReference type="EMBL" id="MFC6646868.1"/>
    </source>
</evidence>
<feature type="signal peptide" evidence="1">
    <location>
        <begin position="1"/>
        <end position="22"/>
    </location>
</feature>
<evidence type="ECO:0000256" key="1">
    <source>
        <dbReference type="SAM" id="SignalP"/>
    </source>
</evidence>
<dbReference type="SUPFAM" id="SSF48726">
    <property type="entry name" value="Immunoglobulin"/>
    <property type="match status" value="1"/>
</dbReference>
<dbReference type="RefSeq" id="WP_263371192.1">
    <property type="nucleotide sequence ID" value="NZ_JAGSYD010000002.1"/>
</dbReference>